<keyword evidence="1" id="KW-1133">Transmembrane helix</keyword>
<sequence>MNCTEIRREAAAIDGVDPISQHAAAHITTTNLTVLFFDYVVTPCATCIVTKFAWIKAHNRSWNTEGAAAASASDKESGRITLICLAIQIVALFLLLLCKEMRKNCAQMITKAWPFTTAQVAATDNGHRTSVRHDTIFR</sequence>
<evidence type="ECO:0000313" key="3">
    <source>
        <dbReference type="WBParaSite" id="Gr19_v10_g11025.t1"/>
    </source>
</evidence>
<organism evidence="2 3">
    <name type="scientific">Globodera rostochiensis</name>
    <name type="common">Golden nematode worm</name>
    <name type="synonym">Heterodera rostochiensis</name>
    <dbReference type="NCBI Taxonomy" id="31243"/>
    <lineage>
        <taxon>Eukaryota</taxon>
        <taxon>Metazoa</taxon>
        <taxon>Ecdysozoa</taxon>
        <taxon>Nematoda</taxon>
        <taxon>Chromadorea</taxon>
        <taxon>Rhabditida</taxon>
        <taxon>Tylenchina</taxon>
        <taxon>Tylenchomorpha</taxon>
        <taxon>Tylenchoidea</taxon>
        <taxon>Heteroderidae</taxon>
        <taxon>Heteroderinae</taxon>
        <taxon>Globodera</taxon>
    </lineage>
</organism>
<evidence type="ECO:0000313" key="2">
    <source>
        <dbReference type="Proteomes" id="UP000887572"/>
    </source>
</evidence>
<keyword evidence="2" id="KW-1185">Reference proteome</keyword>
<dbReference type="WBParaSite" id="Gr19_v10_g11025.t1">
    <property type="protein sequence ID" value="Gr19_v10_g11025.t1"/>
    <property type="gene ID" value="Gr19_v10_g11025"/>
</dbReference>
<name>A0A914GUZ7_GLORO</name>
<evidence type="ECO:0000256" key="1">
    <source>
        <dbReference type="SAM" id="Phobius"/>
    </source>
</evidence>
<keyword evidence="1" id="KW-0812">Transmembrane</keyword>
<dbReference type="AlphaFoldDB" id="A0A914GUZ7"/>
<dbReference type="Proteomes" id="UP000887572">
    <property type="component" value="Unplaced"/>
</dbReference>
<protein>
    <submittedName>
        <fullName evidence="3">Uncharacterized protein</fullName>
    </submittedName>
</protein>
<accession>A0A914GUZ7</accession>
<keyword evidence="1" id="KW-0472">Membrane</keyword>
<reference evidence="3" key="1">
    <citation type="submission" date="2022-11" db="UniProtKB">
        <authorList>
            <consortium name="WormBaseParasite"/>
        </authorList>
    </citation>
    <scope>IDENTIFICATION</scope>
</reference>
<feature type="transmembrane region" description="Helical" evidence="1">
    <location>
        <begin position="80"/>
        <end position="98"/>
    </location>
</feature>
<proteinExistence type="predicted"/>